<evidence type="ECO:0000313" key="1">
    <source>
        <dbReference type="EMBL" id="MDH6503108.1"/>
    </source>
</evidence>
<gene>
    <name evidence="1" type="ORF">M2127_000395</name>
</gene>
<accession>A0AA43S4T2</accession>
<dbReference type="RefSeq" id="WP_425334246.1">
    <property type="nucleotide sequence ID" value="NZ_JARXXW010000002.1"/>
</dbReference>
<organism evidence="1 2">
    <name type="scientific">Polynucleobacter sphagniphilus</name>
    <dbReference type="NCBI Taxonomy" id="1743169"/>
    <lineage>
        <taxon>Bacteria</taxon>
        <taxon>Pseudomonadati</taxon>
        <taxon>Pseudomonadota</taxon>
        <taxon>Betaproteobacteria</taxon>
        <taxon>Burkholderiales</taxon>
        <taxon>Burkholderiaceae</taxon>
        <taxon>Polynucleobacter</taxon>
    </lineage>
</organism>
<dbReference type="Proteomes" id="UP001161160">
    <property type="component" value="Unassembled WGS sequence"/>
</dbReference>
<evidence type="ECO:0000313" key="2">
    <source>
        <dbReference type="Proteomes" id="UP001161160"/>
    </source>
</evidence>
<dbReference type="InterPro" id="IPR022595">
    <property type="entry name" value="Enc34_ssDNA-bd"/>
</dbReference>
<comment type="caution">
    <text evidence="1">The sequence shown here is derived from an EMBL/GenBank/DDBJ whole genome shotgun (WGS) entry which is preliminary data.</text>
</comment>
<dbReference type="EMBL" id="JARXYA010000002">
    <property type="protein sequence ID" value="MDH6503108.1"/>
    <property type="molecule type" value="Genomic_DNA"/>
</dbReference>
<reference evidence="1" key="1">
    <citation type="submission" date="2023-04" db="EMBL/GenBank/DDBJ databases">
        <title>Genome Encyclopedia of Bacteria and Archaea VI: Functional Genomics of Type Strains.</title>
        <authorList>
            <person name="Whitman W."/>
        </authorList>
    </citation>
    <scope>NUCLEOTIDE SEQUENCE</scope>
    <source>
        <strain evidence="1">Enz.4-51</strain>
    </source>
</reference>
<dbReference type="SUPFAM" id="SSF50249">
    <property type="entry name" value="Nucleic acid-binding proteins"/>
    <property type="match status" value="1"/>
</dbReference>
<dbReference type="InterPro" id="IPR012340">
    <property type="entry name" value="NA-bd_OB-fold"/>
</dbReference>
<name>A0AA43S4T2_9BURK</name>
<dbReference type="Pfam" id="PF10991">
    <property type="entry name" value="Enc34_ssDNA-bd"/>
    <property type="match status" value="1"/>
</dbReference>
<dbReference type="Gene3D" id="2.40.50.140">
    <property type="entry name" value="Nucleic acid-binding proteins"/>
    <property type="match status" value="1"/>
</dbReference>
<protein>
    <submittedName>
        <fullName evidence="1">Uncharacterized protein</fullName>
    </submittedName>
</protein>
<proteinExistence type="predicted"/>
<sequence>MYWVRGGFIEGADPECWYLTATSQRVPGLVDSDLNPIIDRAEVYARCTGRVSITAFTYEVLGSFGVSFGLNNIMKQPDGSEFINSTVGQRAQKEVPGSPLKIPTLSRPISVVVISMHRILIKRSVIEKLGLCLIIIFLMHFRN</sequence>
<keyword evidence="2" id="KW-1185">Reference proteome</keyword>
<dbReference type="AlphaFoldDB" id="A0AA43S4T2"/>